<accession>A0A7K4WTM4</accession>
<proteinExistence type="predicted"/>
<dbReference type="PANTHER" id="PTHR41694">
    <property type="entry name" value="ENDOGENOUS RETROVIRUS GROUP K MEMBER POL PROTEIN"/>
    <property type="match status" value="1"/>
</dbReference>
<name>A0A7K4WTM4_9TYRA</name>
<dbReference type="GO" id="GO:0004523">
    <property type="term" value="F:RNA-DNA hybrid ribonuclease activity"/>
    <property type="evidence" value="ECO:0007669"/>
    <property type="project" value="InterPro"/>
</dbReference>
<evidence type="ECO:0000256" key="7">
    <source>
        <dbReference type="SAM" id="SignalP"/>
    </source>
</evidence>
<keyword evidence="10" id="KW-1185">Reference proteome</keyword>
<dbReference type="Gene3D" id="3.30.420.10">
    <property type="entry name" value="Ribonuclease H-like superfamily/Ribonuclease H"/>
    <property type="match status" value="1"/>
</dbReference>
<reference evidence="9 10" key="1">
    <citation type="submission" date="2019-09" db="EMBL/GenBank/DDBJ databases">
        <title>Bird 10,000 Genomes (B10K) Project - Family phase.</title>
        <authorList>
            <person name="Zhang G."/>
        </authorList>
    </citation>
    <scope>NUCLEOTIDE SEQUENCE [LARGE SCALE GENOMIC DNA]</scope>
    <source>
        <strain evidence="9">B10K-CU-031-13</strain>
        <tissue evidence="9">Muscle</tissue>
    </source>
</reference>
<dbReference type="Pfam" id="PF00075">
    <property type="entry name" value="RNase_H"/>
    <property type="match status" value="1"/>
</dbReference>
<protein>
    <submittedName>
        <fullName evidence="9">POK6 protein</fullName>
    </submittedName>
</protein>
<evidence type="ECO:0000256" key="5">
    <source>
        <dbReference type="ARBA" id="ARBA00022801"/>
    </source>
</evidence>
<evidence type="ECO:0000256" key="3">
    <source>
        <dbReference type="ARBA" id="ARBA00022722"/>
    </source>
</evidence>
<dbReference type="GO" id="GO:0003964">
    <property type="term" value="F:RNA-directed DNA polymerase activity"/>
    <property type="evidence" value="ECO:0007669"/>
    <property type="project" value="UniProtKB-KW"/>
</dbReference>
<dbReference type="GO" id="GO:0035613">
    <property type="term" value="F:RNA stem-loop binding"/>
    <property type="evidence" value="ECO:0007669"/>
    <property type="project" value="TreeGrafter"/>
</dbReference>
<evidence type="ECO:0000256" key="6">
    <source>
        <dbReference type="ARBA" id="ARBA00022918"/>
    </source>
</evidence>
<feature type="non-terminal residue" evidence="9">
    <location>
        <position position="109"/>
    </location>
</feature>
<dbReference type="InterPro" id="IPR012337">
    <property type="entry name" value="RNaseH-like_sf"/>
</dbReference>
<dbReference type="SUPFAM" id="SSF53098">
    <property type="entry name" value="Ribonuclease H-like"/>
    <property type="match status" value="1"/>
</dbReference>
<evidence type="ECO:0000313" key="10">
    <source>
        <dbReference type="Proteomes" id="UP000540952"/>
    </source>
</evidence>
<gene>
    <name evidence="9" type="primary">Ervk6_0</name>
    <name evidence="9" type="ORF">TACRUB_R15567</name>
</gene>
<keyword evidence="2" id="KW-0548">Nucleotidyltransferase</keyword>
<dbReference type="Proteomes" id="UP000540952">
    <property type="component" value="Unassembled WGS sequence"/>
</dbReference>
<keyword evidence="3" id="KW-0540">Nuclease</keyword>
<keyword evidence="4" id="KW-0255">Endonuclease</keyword>
<evidence type="ECO:0000256" key="4">
    <source>
        <dbReference type="ARBA" id="ARBA00022759"/>
    </source>
</evidence>
<keyword evidence="1" id="KW-0808">Transferase</keyword>
<organism evidence="9 10">
    <name type="scientific">Tachuris rubrigastra</name>
    <dbReference type="NCBI Taxonomy" id="495162"/>
    <lineage>
        <taxon>Eukaryota</taxon>
        <taxon>Metazoa</taxon>
        <taxon>Chordata</taxon>
        <taxon>Craniata</taxon>
        <taxon>Vertebrata</taxon>
        <taxon>Euteleostomi</taxon>
        <taxon>Archelosauria</taxon>
        <taxon>Archosauria</taxon>
        <taxon>Dinosauria</taxon>
        <taxon>Saurischia</taxon>
        <taxon>Theropoda</taxon>
        <taxon>Coelurosauria</taxon>
        <taxon>Aves</taxon>
        <taxon>Neognathae</taxon>
        <taxon>Neoaves</taxon>
        <taxon>Telluraves</taxon>
        <taxon>Australaves</taxon>
        <taxon>Passeriformes</taxon>
        <taxon>Tyrannidae</taxon>
        <taxon>Tachuris</taxon>
    </lineage>
</organism>
<keyword evidence="5" id="KW-0378">Hydrolase</keyword>
<dbReference type="InterPro" id="IPR002156">
    <property type="entry name" value="RNaseH_domain"/>
</dbReference>
<evidence type="ECO:0000256" key="2">
    <source>
        <dbReference type="ARBA" id="ARBA00022695"/>
    </source>
</evidence>
<evidence type="ECO:0000256" key="1">
    <source>
        <dbReference type="ARBA" id="ARBA00022679"/>
    </source>
</evidence>
<feature type="non-terminal residue" evidence="9">
    <location>
        <position position="1"/>
    </location>
</feature>
<dbReference type="AlphaFoldDB" id="A0A7K4WTM4"/>
<evidence type="ECO:0000259" key="8">
    <source>
        <dbReference type="PROSITE" id="PS50879"/>
    </source>
</evidence>
<keyword evidence="6" id="KW-0695">RNA-directed DNA polymerase</keyword>
<dbReference type="EMBL" id="VZRD01000441">
    <property type="protein sequence ID" value="NWR38017.1"/>
    <property type="molecule type" value="Genomic_DNA"/>
</dbReference>
<feature type="signal peptide" evidence="7">
    <location>
        <begin position="1"/>
        <end position="18"/>
    </location>
</feature>
<sequence>SWEWIAKPLFSLTPLSEALTVYTDAGRKSHKAAVVWRQEMGPWKTQLIQGLPQDSLQMLELRAVIWALQTFNEPLNIVTDSLYVVGVVARIESSAIKEIDNKWLFSLFV</sequence>
<dbReference type="InterPro" id="IPR036397">
    <property type="entry name" value="RNaseH_sf"/>
</dbReference>
<keyword evidence="7" id="KW-0732">Signal</keyword>
<feature type="chain" id="PRO_5029582138" evidence="7">
    <location>
        <begin position="19"/>
        <end position="109"/>
    </location>
</feature>
<feature type="domain" description="RNase H type-1" evidence="8">
    <location>
        <begin position="15"/>
        <end position="109"/>
    </location>
</feature>
<dbReference type="PROSITE" id="PS50879">
    <property type="entry name" value="RNASE_H_1"/>
    <property type="match status" value="1"/>
</dbReference>
<comment type="caution">
    <text evidence="9">The sequence shown here is derived from an EMBL/GenBank/DDBJ whole genome shotgun (WGS) entry which is preliminary data.</text>
</comment>
<evidence type="ECO:0000313" key="9">
    <source>
        <dbReference type="EMBL" id="NWR38017.1"/>
    </source>
</evidence>
<dbReference type="PANTHER" id="PTHR41694:SF3">
    <property type="entry name" value="RNA-DIRECTED DNA POLYMERASE-RELATED"/>
    <property type="match status" value="1"/>
</dbReference>